<dbReference type="PANTHER" id="PTHR30203">
    <property type="entry name" value="OUTER MEMBRANE CATION EFFLUX PROTEIN"/>
    <property type="match status" value="1"/>
</dbReference>
<feature type="chain" id="PRO_5021481039" evidence="2">
    <location>
        <begin position="23"/>
        <end position="469"/>
    </location>
</feature>
<feature type="signal peptide" evidence="2">
    <location>
        <begin position="1"/>
        <end position="22"/>
    </location>
</feature>
<dbReference type="SUPFAM" id="SSF56954">
    <property type="entry name" value="Outer membrane efflux proteins (OEP)"/>
    <property type="match status" value="1"/>
</dbReference>
<keyword evidence="2" id="KW-0732">Signal</keyword>
<dbReference type="NCBIfam" id="TIGR01845">
    <property type="entry name" value="outer_NodT"/>
    <property type="match status" value="1"/>
</dbReference>
<dbReference type="PANTHER" id="PTHR30203:SF25">
    <property type="entry name" value="OUTER MEMBRANE PROTEIN-RELATED"/>
    <property type="match status" value="1"/>
</dbReference>
<evidence type="ECO:0000313" key="4">
    <source>
        <dbReference type="Proteomes" id="UP000319931"/>
    </source>
</evidence>
<keyword evidence="4" id="KW-1185">Reference proteome</keyword>
<dbReference type="InterPro" id="IPR003423">
    <property type="entry name" value="OMP_efflux"/>
</dbReference>
<keyword evidence="2" id="KW-1134">Transmembrane beta strand</keyword>
<dbReference type="OrthoDB" id="7181739at2"/>
<dbReference type="Gene3D" id="2.20.200.10">
    <property type="entry name" value="Outer membrane efflux proteins (OEP)"/>
    <property type="match status" value="1"/>
</dbReference>
<keyword evidence="2" id="KW-0449">Lipoprotein</keyword>
<evidence type="ECO:0000256" key="2">
    <source>
        <dbReference type="RuleBase" id="RU362097"/>
    </source>
</evidence>
<comment type="caution">
    <text evidence="3">The sequence shown here is derived from an EMBL/GenBank/DDBJ whole genome shotgun (WGS) entry which is preliminary data.</text>
</comment>
<dbReference type="PROSITE" id="PS51257">
    <property type="entry name" value="PROKAR_LIPOPROTEIN"/>
    <property type="match status" value="1"/>
</dbReference>
<keyword evidence="2" id="KW-0472">Membrane</keyword>
<dbReference type="Proteomes" id="UP000319931">
    <property type="component" value="Unassembled WGS sequence"/>
</dbReference>
<dbReference type="GO" id="GO:0005886">
    <property type="term" value="C:plasma membrane"/>
    <property type="evidence" value="ECO:0007669"/>
    <property type="project" value="UniProtKB-SubCell"/>
</dbReference>
<dbReference type="RefSeq" id="WP_140851764.1">
    <property type="nucleotide sequence ID" value="NZ_RCZC01000007.1"/>
</dbReference>
<proteinExistence type="inferred from homology"/>
<comment type="similarity">
    <text evidence="1 2">Belongs to the outer membrane factor (OMF) (TC 1.B.17) family.</text>
</comment>
<dbReference type="InterPro" id="IPR010131">
    <property type="entry name" value="MdtP/NodT-like"/>
</dbReference>
<dbReference type="AlphaFoldDB" id="A0A502FIY9"/>
<accession>A0A502FIY9</accession>
<gene>
    <name evidence="3" type="ORF">EAH76_18485</name>
</gene>
<dbReference type="Gene3D" id="1.20.1600.10">
    <property type="entry name" value="Outer membrane efflux proteins (OEP)"/>
    <property type="match status" value="1"/>
</dbReference>
<dbReference type="GO" id="GO:0015562">
    <property type="term" value="F:efflux transmembrane transporter activity"/>
    <property type="evidence" value="ECO:0007669"/>
    <property type="project" value="InterPro"/>
</dbReference>
<dbReference type="Pfam" id="PF02321">
    <property type="entry name" value="OEP"/>
    <property type="match status" value="2"/>
</dbReference>
<keyword evidence="2" id="KW-0812">Transmembrane</keyword>
<protein>
    <submittedName>
        <fullName evidence="3">Efflux transporter outer membrane subunit</fullName>
    </submittedName>
</protein>
<reference evidence="3 4" key="1">
    <citation type="journal article" date="2019" name="Environ. Microbiol.">
        <title>Species interactions and distinct microbial communities in high Arctic permafrost affected cryosols are associated with the CH4 and CO2 gas fluxes.</title>
        <authorList>
            <person name="Altshuler I."/>
            <person name="Hamel J."/>
            <person name="Turney S."/>
            <person name="Magnuson E."/>
            <person name="Levesque R."/>
            <person name="Greer C."/>
            <person name="Whyte L.G."/>
        </authorList>
    </citation>
    <scope>NUCLEOTIDE SEQUENCE [LARGE SCALE GENOMIC DNA]</scope>
    <source>
        <strain evidence="3 4">E6.1</strain>
    </source>
</reference>
<dbReference type="EMBL" id="RCZC01000007">
    <property type="protein sequence ID" value="TPG49339.1"/>
    <property type="molecule type" value="Genomic_DNA"/>
</dbReference>
<keyword evidence="2" id="KW-0564">Palmitate</keyword>
<evidence type="ECO:0000313" key="3">
    <source>
        <dbReference type="EMBL" id="TPG49339.1"/>
    </source>
</evidence>
<sequence length="469" mass="49863">MRNRRSLSSLFGLMLLAGCTVGPDFVRPTPALPVAWQARGAAPAEARWWRVFSDPVLDALEDKADTANLDLRIALERIEAARATRGLARADAAPTLSGQASYSRERIGTKGIAAIAAPLLGLESVAQSPKGVDFNLYSVGAGANWELDLWGKHRRQIESAQASLAATDAEARGVRLSVQAEVACGYFQLRGLWAERRLAAERQAMAAQSIAIATTLTSRGLATPIDLAEAQSRDRQIRDDLSDLDDQAARASRALAVLIGSDPDAQPVAPNDAYALPAPEAPAGRLSSDLARNRPDIVAAEAKLHGATAAIGVAQADFYPNISLTGLFSLDALNLDALGWNVRNTSIGPSVSLPIFDGGRIRGQVAVRTSEQRGAALAYQQTVRGAWREVDDALGLVRTLQTRGTLADAELQARQQTVAALEARFRRGDIAAAPLLDARAAMVTAETARVRLRIAALLAQIQLRRGLGG</sequence>
<evidence type="ECO:0000256" key="1">
    <source>
        <dbReference type="ARBA" id="ARBA00007613"/>
    </source>
</evidence>
<organism evidence="3 4">
    <name type="scientific">Sphingomonas glacialis</name>
    <dbReference type="NCBI Taxonomy" id="658225"/>
    <lineage>
        <taxon>Bacteria</taxon>
        <taxon>Pseudomonadati</taxon>
        <taxon>Pseudomonadota</taxon>
        <taxon>Alphaproteobacteria</taxon>
        <taxon>Sphingomonadales</taxon>
        <taxon>Sphingomonadaceae</taxon>
        <taxon>Sphingomonas</taxon>
    </lineage>
</organism>
<comment type="subcellular location">
    <subcellularLocation>
        <location evidence="2">Cell membrane</location>
        <topology evidence="2">Lipid-anchor</topology>
    </subcellularLocation>
</comment>
<name>A0A502FIY9_9SPHN</name>